<feature type="domain" description="ACT" evidence="1">
    <location>
        <begin position="97"/>
        <end position="173"/>
    </location>
</feature>
<keyword evidence="3" id="KW-1185">Reference proteome</keyword>
<dbReference type="Pfam" id="PF13740">
    <property type="entry name" value="ACT_6"/>
    <property type="match status" value="1"/>
</dbReference>
<dbReference type="PANTHER" id="PTHR34875:SF6">
    <property type="entry name" value="UPF0237 PROTEIN MJ1558"/>
    <property type="match status" value="1"/>
</dbReference>
<sequence>MQKYTASFLGRDCPGVVATVSRILGETGCNIVEVTQTILSGEFAAIFVVQAPEGRSAEELREQLTAGLAEAQVDLSVLVRPAIEGQWGKDLKCDPFVVTADGPDKPGLIAAMSRVFARHGVNIESLKAILGEGGEDHALFVFEVMVPEDADLGRLRRELACEGQSRHLRVSVQHRDIFEAVHRVSSF</sequence>
<dbReference type="PROSITE" id="PS51671">
    <property type="entry name" value="ACT"/>
    <property type="match status" value="2"/>
</dbReference>
<evidence type="ECO:0000313" key="2">
    <source>
        <dbReference type="EMBL" id="AMD91579.1"/>
    </source>
</evidence>
<protein>
    <submittedName>
        <fullName evidence="2">Amino acid-binding protein</fullName>
    </submittedName>
</protein>
<dbReference type="InterPro" id="IPR050990">
    <property type="entry name" value="UPF0237/GcvR_regulator"/>
</dbReference>
<gene>
    <name evidence="2" type="ORF">AXF13_10175</name>
</gene>
<reference evidence="3" key="1">
    <citation type="submission" date="2016-02" db="EMBL/GenBank/DDBJ databases">
        <authorList>
            <person name="Holder M.E."/>
            <person name="Ajami N.J."/>
            <person name="Petrosino J.F."/>
        </authorList>
    </citation>
    <scope>NUCLEOTIDE SEQUENCE [LARGE SCALE GENOMIC DNA]</scope>
    <source>
        <strain evidence="3">CCUG 45958</strain>
    </source>
</reference>
<feature type="domain" description="ACT" evidence="1">
    <location>
        <begin position="5"/>
        <end position="82"/>
    </location>
</feature>
<dbReference type="AlphaFoldDB" id="A0A120KNL6"/>
<dbReference type="RefSeq" id="WP_008685878.1">
    <property type="nucleotide sequence ID" value="NZ_CP014229.1"/>
</dbReference>
<dbReference type="Pfam" id="PF01842">
    <property type="entry name" value="ACT"/>
    <property type="match status" value="1"/>
</dbReference>
<name>A0A120KNL6_9BACT</name>
<dbReference type="KEGG" id="dfi:AXF13_10175"/>
<dbReference type="InterPro" id="IPR045865">
    <property type="entry name" value="ACT-like_dom_sf"/>
</dbReference>
<dbReference type="STRING" id="44742.AXF13_10175"/>
<dbReference type="PANTHER" id="PTHR34875">
    <property type="entry name" value="UPF0237 PROTEIN MJ1558"/>
    <property type="match status" value="1"/>
</dbReference>
<organism evidence="2 3">
    <name type="scientific">Desulfovibrio fairfieldensis</name>
    <dbReference type="NCBI Taxonomy" id="44742"/>
    <lineage>
        <taxon>Bacteria</taxon>
        <taxon>Pseudomonadati</taxon>
        <taxon>Thermodesulfobacteriota</taxon>
        <taxon>Desulfovibrionia</taxon>
        <taxon>Desulfovibrionales</taxon>
        <taxon>Desulfovibrionaceae</taxon>
        <taxon>Desulfovibrio</taxon>
    </lineage>
</organism>
<dbReference type="InterPro" id="IPR002912">
    <property type="entry name" value="ACT_dom"/>
</dbReference>
<dbReference type="SUPFAM" id="SSF55021">
    <property type="entry name" value="ACT-like"/>
    <property type="match status" value="2"/>
</dbReference>
<accession>A0A120KNL6</accession>
<proteinExistence type="predicted"/>
<dbReference type="Proteomes" id="UP000069241">
    <property type="component" value="Chromosome"/>
</dbReference>
<evidence type="ECO:0000259" key="1">
    <source>
        <dbReference type="PROSITE" id="PS51671"/>
    </source>
</evidence>
<dbReference type="Gene3D" id="3.30.70.260">
    <property type="match status" value="2"/>
</dbReference>
<evidence type="ECO:0000313" key="3">
    <source>
        <dbReference type="Proteomes" id="UP000069241"/>
    </source>
</evidence>
<dbReference type="EMBL" id="CP014229">
    <property type="protein sequence ID" value="AMD91579.1"/>
    <property type="molecule type" value="Genomic_DNA"/>
</dbReference>